<dbReference type="AlphaFoldDB" id="A0A645A311"/>
<sequence>MILVDQCSKTGEEVRFIVGEVTGEHTLVELMKDGSGMQFPRRHPIVAPFRLYLGVVDMGEFGSLLVQCSKIGIRSKQRWKKIHFSPGTN</sequence>
<proteinExistence type="predicted"/>
<evidence type="ECO:0000313" key="1">
    <source>
        <dbReference type="EMBL" id="MPM47422.1"/>
    </source>
</evidence>
<accession>A0A645A311</accession>
<protein>
    <submittedName>
        <fullName evidence="1">Uncharacterized protein</fullName>
    </submittedName>
</protein>
<gene>
    <name evidence="1" type="ORF">SDC9_94132</name>
</gene>
<dbReference type="EMBL" id="VSSQ01011671">
    <property type="protein sequence ID" value="MPM47422.1"/>
    <property type="molecule type" value="Genomic_DNA"/>
</dbReference>
<comment type="caution">
    <text evidence="1">The sequence shown here is derived from an EMBL/GenBank/DDBJ whole genome shotgun (WGS) entry which is preliminary data.</text>
</comment>
<reference evidence="1" key="1">
    <citation type="submission" date="2019-08" db="EMBL/GenBank/DDBJ databases">
        <authorList>
            <person name="Kucharzyk K."/>
            <person name="Murdoch R.W."/>
            <person name="Higgins S."/>
            <person name="Loffler F."/>
        </authorList>
    </citation>
    <scope>NUCLEOTIDE SEQUENCE</scope>
</reference>
<name>A0A645A311_9ZZZZ</name>
<organism evidence="1">
    <name type="scientific">bioreactor metagenome</name>
    <dbReference type="NCBI Taxonomy" id="1076179"/>
    <lineage>
        <taxon>unclassified sequences</taxon>
        <taxon>metagenomes</taxon>
        <taxon>ecological metagenomes</taxon>
    </lineage>
</organism>